<proteinExistence type="predicted"/>
<protein>
    <recommendedName>
        <fullName evidence="1">Aldehyde dehydrogenase domain-containing protein</fullName>
    </recommendedName>
</protein>
<keyword evidence="3" id="KW-1185">Reference proteome</keyword>
<dbReference type="SUPFAM" id="SSF53720">
    <property type="entry name" value="ALDH-like"/>
    <property type="match status" value="1"/>
</dbReference>
<dbReference type="InterPro" id="IPR016163">
    <property type="entry name" value="Ald_DH_C"/>
</dbReference>
<dbReference type="InterPro" id="IPR015590">
    <property type="entry name" value="Aldehyde_DH_dom"/>
</dbReference>
<dbReference type="EMBL" id="CVQH01024771">
    <property type="protein sequence ID" value="CRK37571.1"/>
    <property type="molecule type" value="Genomic_DNA"/>
</dbReference>
<accession>A0A0G4MTF1</accession>
<dbReference type="Proteomes" id="UP000044602">
    <property type="component" value="Unassembled WGS sequence"/>
</dbReference>
<sequence>MVAFAKTMTVGDGSASDTVLGPVQNSMQYERVKALIASIEAEKLNVAFGDVKVTAAQDKGYFISPVIVSNPPD</sequence>
<dbReference type="Gene3D" id="3.40.309.10">
    <property type="entry name" value="Aldehyde Dehydrogenase, Chain A, domain 2"/>
    <property type="match status" value="1"/>
</dbReference>
<dbReference type="InterPro" id="IPR016161">
    <property type="entry name" value="Ald_DH/histidinol_DH"/>
</dbReference>
<evidence type="ECO:0000259" key="1">
    <source>
        <dbReference type="Pfam" id="PF00171"/>
    </source>
</evidence>
<feature type="domain" description="Aldehyde dehydrogenase" evidence="1">
    <location>
        <begin position="2"/>
        <end position="72"/>
    </location>
</feature>
<evidence type="ECO:0000313" key="2">
    <source>
        <dbReference type="EMBL" id="CRK37571.1"/>
    </source>
</evidence>
<dbReference type="GO" id="GO:0016620">
    <property type="term" value="F:oxidoreductase activity, acting on the aldehyde or oxo group of donors, NAD or NADP as acceptor"/>
    <property type="evidence" value="ECO:0007669"/>
    <property type="project" value="InterPro"/>
</dbReference>
<name>A0A0G4MTF1_VERLO</name>
<dbReference type="STRING" id="100787.A0A0G4MTF1"/>
<dbReference type="Pfam" id="PF00171">
    <property type="entry name" value="Aldedh"/>
    <property type="match status" value="1"/>
</dbReference>
<organism evidence="2 3">
    <name type="scientific">Verticillium longisporum</name>
    <name type="common">Verticillium dahliae var. longisporum</name>
    <dbReference type="NCBI Taxonomy" id="100787"/>
    <lineage>
        <taxon>Eukaryota</taxon>
        <taxon>Fungi</taxon>
        <taxon>Dikarya</taxon>
        <taxon>Ascomycota</taxon>
        <taxon>Pezizomycotina</taxon>
        <taxon>Sordariomycetes</taxon>
        <taxon>Hypocreomycetidae</taxon>
        <taxon>Glomerellales</taxon>
        <taxon>Plectosphaerellaceae</taxon>
        <taxon>Verticillium</taxon>
    </lineage>
</organism>
<gene>
    <name evidence="2" type="ORF">BN1708_020290</name>
</gene>
<reference evidence="2 3" key="1">
    <citation type="submission" date="2015-05" db="EMBL/GenBank/DDBJ databases">
        <authorList>
            <person name="Wang D.B."/>
            <person name="Wang M."/>
        </authorList>
    </citation>
    <scope>NUCLEOTIDE SEQUENCE [LARGE SCALE GENOMIC DNA]</scope>
    <source>
        <strain evidence="2">VL1</strain>
    </source>
</reference>
<feature type="non-terminal residue" evidence="2">
    <location>
        <position position="73"/>
    </location>
</feature>
<evidence type="ECO:0000313" key="3">
    <source>
        <dbReference type="Proteomes" id="UP000044602"/>
    </source>
</evidence>
<dbReference type="AlphaFoldDB" id="A0A0G4MTF1"/>